<dbReference type="OrthoDB" id="2224397at2"/>
<dbReference type="RefSeq" id="WP_018373936.1">
    <property type="nucleotide sequence ID" value="NZ_LT906439.1"/>
</dbReference>
<name>A0A239SSJ1_9STRE</name>
<feature type="transmembrane region" description="Helical" evidence="1">
    <location>
        <begin position="12"/>
        <end position="31"/>
    </location>
</feature>
<dbReference type="AlphaFoldDB" id="A0A239SSJ1"/>
<organism evidence="2 3">
    <name type="scientific">Streptococcus merionis</name>
    <dbReference type="NCBI Taxonomy" id="400065"/>
    <lineage>
        <taxon>Bacteria</taxon>
        <taxon>Bacillati</taxon>
        <taxon>Bacillota</taxon>
        <taxon>Bacilli</taxon>
        <taxon>Lactobacillales</taxon>
        <taxon>Streptococcaceae</taxon>
        <taxon>Streptococcus</taxon>
    </lineage>
</organism>
<keyword evidence="3" id="KW-1185">Reference proteome</keyword>
<feature type="transmembrane region" description="Helical" evidence="1">
    <location>
        <begin position="182"/>
        <end position="204"/>
    </location>
</feature>
<dbReference type="EMBL" id="LT906439">
    <property type="protein sequence ID" value="SNU88451.1"/>
    <property type="molecule type" value="Genomic_DNA"/>
</dbReference>
<feature type="transmembrane region" description="Helical" evidence="1">
    <location>
        <begin position="232"/>
        <end position="258"/>
    </location>
</feature>
<keyword evidence="1" id="KW-1133">Transmembrane helix</keyword>
<accession>A0A239SSJ1</accession>
<dbReference type="STRING" id="1123308.GCA_000380085_01394"/>
<keyword evidence="1" id="KW-0472">Membrane</keyword>
<gene>
    <name evidence="2" type="ORF">SAMEA4412692_01067</name>
</gene>
<feature type="transmembrane region" description="Helical" evidence="1">
    <location>
        <begin position="264"/>
        <end position="282"/>
    </location>
</feature>
<keyword evidence="1" id="KW-0812">Transmembrane</keyword>
<protein>
    <recommendedName>
        <fullName evidence="4">ABC transporter permease</fullName>
    </recommendedName>
</protein>
<reference evidence="2 3" key="1">
    <citation type="submission" date="2017-06" db="EMBL/GenBank/DDBJ databases">
        <authorList>
            <consortium name="Pathogen Informatics"/>
        </authorList>
    </citation>
    <scope>NUCLEOTIDE SEQUENCE [LARGE SCALE GENOMIC DNA]</scope>
    <source>
        <strain evidence="2 3">NCTC13788</strain>
    </source>
</reference>
<evidence type="ECO:0000313" key="2">
    <source>
        <dbReference type="EMBL" id="SNU88451.1"/>
    </source>
</evidence>
<sequence>MKLIAKLLLKKRWYLFLIIALIAFFMNFFLWNEATQAIRAYERLERMQEEVKRESYEFLFQSQGAPSGMVTPLTQNQKEQLVEVLSETFFTPSHVGTLYSEKNRYLNGELAAPARLEEEELRQQVLDQDSTLFLLNDFIIRSPEQAEIRSLAQKFQDMGIDIIIRPFSEVFKLERDYYYNNFIFGCCVASLLSVFASFLIYRLAKASVQICKEEIKVFRLVGMPQNRIVKQFLYIFIFPIIVSFVLFLFFIHVVLPFGVILADYAYLSLLNFLLIFCAYWMTKGQLRGVFND</sequence>
<evidence type="ECO:0008006" key="4">
    <source>
        <dbReference type="Google" id="ProtNLM"/>
    </source>
</evidence>
<dbReference type="KEGG" id="smen:SAMEA4412692_1067"/>
<proteinExistence type="predicted"/>
<evidence type="ECO:0000256" key="1">
    <source>
        <dbReference type="SAM" id="Phobius"/>
    </source>
</evidence>
<evidence type="ECO:0000313" key="3">
    <source>
        <dbReference type="Proteomes" id="UP000215185"/>
    </source>
</evidence>
<dbReference type="Proteomes" id="UP000215185">
    <property type="component" value="Chromosome 1"/>
</dbReference>